<evidence type="ECO:0000256" key="2">
    <source>
        <dbReference type="ARBA" id="ARBA00022475"/>
    </source>
</evidence>
<evidence type="ECO:0000256" key="8">
    <source>
        <dbReference type="SAM" id="MobiDB-lite"/>
    </source>
</evidence>
<dbReference type="PANTHER" id="PTHR22926">
    <property type="entry name" value="PHOSPHO-N-ACETYLMURAMOYL-PENTAPEPTIDE-TRANSFERASE"/>
    <property type="match status" value="1"/>
</dbReference>
<feature type="transmembrane region" description="Helical" evidence="9">
    <location>
        <begin position="325"/>
        <end position="345"/>
    </location>
</feature>
<feature type="transmembrane region" description="Helical" evidence="9">
    <location>
        <begin position="168"/>
        <end position="185"/>
    </location>
</feature>
<keyword evidence="2" id="KW-1003">Cell membrane</keyword>
<comment type="caution">
    <text evidence="10">The sequence shown here is derived from an EMBL/GenBank/DDBJ whole genome shotgun (WGS) entry which is preliminary data.</text>
</comment>
<feature type="transmembrane region" description="Helical" evidence="9">
    <location>
        <begin position="6"/>
        <end position="27"/>
    </location>
</feature>
<feature type="transmembrane region" description="Helical" evidence="9">
    <location>
        <begin position="269"/>
        <end position="294"/>
    </location>
</feature>
<evidence type="ECO:0000313" key="11">
    <source>
        <dbReference type="Proteomes" id="UP000675781"/>
    </source>
</evidence>
<evidence type="ECO:0000256" key="3">
    <source>
        <dbReference type="ARBA" id="ARBA00022679"/>
    </source>
</evidence>
<dbReference type="GO" id="GO:0044038">
    <property type="term" value="P:cell wall macromolecule biosynthetic process"/>
    <property type="evidence" value="ECO:0007669"/>
    <property type="project" value="TreeGrafter"/>
</dbReference>
<dbReference type="InterPro" id="IPR000715">
    <property type="entry name" value="Glycosyl_transferase_4"/>
</dbReference>
<feature type="transmembrane region" description="Helical" evidence="9">
    <location>
        <begin position="231"/>
        <end position="249"/>
    </location>
</feature>
<keyword evidence="7" id="KW-0460">Magnesium</keyword>
<accession>A0A941EUM7</accession>
<dbReference type="RefSeq" id="WP_212531789.1">
    <property type="nucleotide sequence ID" value="NZ_JAGSOG010000195.1"/>
</dbReference>
<evidence type="ECO:0000256" key="7">
    <source>
        <dbReference type="PIRSR" id="PIRSR600715-1"/>
    </source>
</evidence>
<organism evidence="10 11">
    <name type="scientific">Actinospica durhamensis</name>
    <dbReference type="NCBI Taxonomy" id="1508375"/>
    <lineage>
        <taxon>Bacteria</taxon>
        <taxon>Bacillati</taxon>
        <taxon>Actinomycetota</taxon>
        <taxon>Actinomycetes</taxon>
        <taxon>Catenulisporales</taxon>
        <taxon>Actinospicaceae</taxon>
        <taxon>Actinospica</taxon>
    </lineage>
</organism>
<dbReference type="GO" id="GO:0016780">
    <property type="term" value="F:phosphotransferase activity, for other substituted phosphate groups"/>
    <property type="evidence" value="ECO:0007669"/>
    <property type="project" value="InterPro"/>
</dbReference>
<name>A0A941EUM7_9ACTN</name>
<dbReference type="GO" id="GO:0005886">
    <property type="term" value="C:plasma membrane"/>
    <property type="evidence" value="ECO:0007669"/>
    <property type="project" value="UniProtKB-SubCell"/>
</dbReference>
<feature type="binding site" evidence="7">
    <location>
        <position position="160"/>
    </location>
    <ligand>
        <name>Mg(2+)</name>
        <dbReference type="ChEBI" id="CHEBI:18420"/>
    </ligand>
</feature>
<feature type="transmembrane region" description="Helical" evidence="9">
    <location>
        <begin position="79"/>
        <end position="97"/>
    </location>
</feature>
<feature type="transmembrane region" description="Helical" evidence="9">
    <location>
        <begin position="351"/>
        <end position="369"/>
    </location>
</feature>
<protein>
    <submittedName>
        <fullName evidence="10">Undecaprenyl/decaprenyl-phosphate alpha-N-acetylglucosaminyl 1-phosphate transferase</fullName>
    </submittedName>
</protein>
<comment type="cofactor">
    <cofactor evidence="7">
        <name>Mg(2+)</name>
        <dbReference type="ChEBI" id="CHEBI:18420"/>
    </cofactor>
</comment>
<evidence type="ECO:0000256" key="9">
    <source>
        <dbReference type="SAM" id="Phobius"/>
    </source>
</evidence>
<feature type="region of interest" description="Disordered" evidence="8">
    <location>
        <begin position="377"/>
        <end position="417"/>
    </location>
</feature>
<dbReference type="Proteomes" id="UP000675781">
    <property type="component" value="Unassembled WGS sequence"/>
</dbReference>
<feature type="binding site" evidence="7">
    <location>
        <position position="228"/>
    </location>
    <ligand>
        <name>Mg(2+)</name>
        <dbReference type="ChEBI" id="CHEBI:18420"/>
    </ligand>
</feature>
<proteinExistence type="predicted"/>
<feature type="transmembrane region" description="Helical" evidence="9">
    <location>
        <begin position="197"/>
        <end position="219"/>
    </location>
</feature>
<gene>
    <name evidence="10" type="ORF">KDL01_28845</name>
</gene>
<reference evidence="10" key="1">
    <citation type="submission" date="2021-04" db="EMBL/GenBank/DDBJ databases">
        <title>Genome based classification of Actinospica acidithermotolerans sp. nov., an actinobacterium isolated from an Indonesian hot spring.</title>
        <authorList>
            <person name="Kusuma A.B."/>
            <person name="Putra K.E."/>
            <person name="Nafisah S."/>
            <person name="Loh J."/>
            <person name="Nouioui I."/>
            <person name="Goodfellow M."/>
        </authorList>
    </citation>
    <scope>NUCLEOTIDE SEQUENCE</scope>
    <source>
        <strain evidence="10">CSCA 57</strain>
    </source>
</reference>
<dbReference type="AlphaFoldDB" id="A0A941EUM7"/>
<comment type="subcellular location">
    <subcellularLocation>
        <location evidence="1">Cell membrane</location>
        <topology evidence="1">Multi-pass membrane protein</topology>
    </subcellularLocation>
</comment>
<feature type="transmembrane region" description="Helical" evidence="9">
    <location>
        <begin position="109"/>
        <end position="131"/>
    </location>
</feature>
<feature type="transmembrane region" description="Helical" evidence="9">
    <location>
        <begin position="48"/>
        <end position="67"/>
    </location>
</feature>
<evidence type="ECO:0000256" key="4">
    <source>
        <dbReference type="ARBA" id="ARBA00022692"/>
    </source>
</evidence>
<keyword evidence="5 9" id="KW-1133">Transmembrane helix</keyword>
<dbReference type="PANTHER" id="PTHR22926:SF3">
    <property type="entry name" value="UNDECAPRENYL-PHOSPHATE ALPHA-N-ACETYLGLUCOSAMINYL 1-PHOSPHATE TRANSFERASE"/>
    <property type="match status" value="1"/>
</dbReference>
<evidence type="ECO:0000256" key="5">
    <source>
        <dbReference type="ARBA" id="ARBA00022989"/>
    </source>
</evidence>
<feature type="compositionally biased region" description="Basic and acidic residues" evidence="8">
    <location>
        <begin position="391"/>
        <end position="402"/>
    </location>
</feature>
<sequence>MREYLAVLIVSWVATYLTTGPVRIGAIRFGAAPAVRDRDVHTTPIPRLGGVSMYLGMLAGLMAAANLPMMQTWVFQGTPTVHALLIGSGILIIIGVVDDRWGVDAFIKLAGQTLAASIMVEMGIQLTWISIPGVGIISLEPNLAVTVSVLLIVGMINAVNFVDGLDGLASGMVAIAASTFFIYAYRLQTGAYNVSTIVPAAMVTVILIGMCLGFLCHNWSPARIFMGDSGSMLLGMLLAVITILEFGQIDPDQLKVMIGSQTGATYKTVPGFLPLVLPFCAVALPVADTVMAVVRRTRAGRSPFSADAEHMHHRLLQIGHSRRRAVLIMYFWSALISFTVFMVSVSSQSRPVVLGAMGLAFLGLVGLLLPRARRHLDDRAGRKPGGRGRHAAREDDAPDRDLVSSASVVEGPPRDPS</sequence>
<dbReference type="Pfam" id="PF00953">
    <property type="entry name" value="Glycos_transf_4"/>
    <property type="match status" value="1"/>
</dbReference>
<dbReference type="GO" id="GO:0046872">
    <property type="term" value="F:metal ion binding"/>
    <property type="evidence" value="ECO:0007669"/>
    <property type="project" value="UniProtKB-KW"/>
</dbReference>
<keyword evidence="4 9" id="KW-0812">Transmembrane</keyword>
<dbReference type="GO" id="GO:0009103">
    <property type="term" value="P:lipopolysaccharide biosynthetic process"/>
    <property type="evidence" value="ECO:0007669"/>
    <property type="project" value="TreeGrafter"/>
</dbReference>
<keyword evidence="7" id="KW-0479">Metal-binding</keyword>
<dbReference type="GO" id="GO:0071555">
    <property type="term" value="P:cell wall organization"/>
    <property type="evidence" value="ECO:0007669"/>
    <property type="project" value="TreeGrafter"/>
</dbReference>
<evidence type="ECO:0000256" key="1">
    <source>
        <dbReference type="ARBA" id="ARBA00004651"/>
    </source>
</evidence>
<feature type="transmembrane region" description="Helical" evidence="9">
    <location>
        <begin position="143"/>
        <end position="161"/>
    </location>
</feature>
<dbReference type="CDD" id="cd06853">
    <property type="entry name" value="GT_WecA_like"/>
    <property type="match status" value="1"/>
</dbReference>
<keyword evidence="6 9" id="KW-0472">Membrane</keyword>
<keyword evidence="11" id="KW-1185">Reference proteome</keyword>
<evidence type="ECO:0000256" key="6">
    <source>
        <dbReference type="ARBA" id="ARBA00023136"/>
    </source>
</evidence>
<keyword evidence="3 10" id="KW-0808">Transferase</keyword>
<dbReference type="EMBL" id="JAGSOG010000195">
    <property type="protein sequence ID" value="MBR7837321.1"/>
    <property type="molecule type" value="Genomic_DNA"/>
</dbReference>
<evidence type="ECO:0000313" key="10">
    <source>
        <dbReference type="EMBL" id="MBR7837321.1"/>
    </source>
</evidence>